<protein>
    <recommendedName>
        <fullName evidence="1">DUF6546 domain-containing protein</fullName>
    </recommendedName>
</protein>
<feature type="domain" description="DUF6546" evidence="1">
    <location>
        <begin position="195"/>
        <end position="395"/>
    </location>
</feature>
<gene>
    <name evidence="2" type="ORF">FDENT_1755</name>
</gene>
<sequence>MCAGADEDQWGLDEVDNQFIADAFENLSTTLITWETRGDLVLDISIYSPSYNQHWFKYITFSSDTNIGESSHHGHQYGATVNDPAHGWVTGQPIHAPDKFAIEHVFDEIMGEGPFHDDETEFQWWRSLPCVPAVGVVLFRQQTRRRWKPLAIANMLTRLPNIKEVCYEPWRELDGMNKQTDKWNQKLIQSFPQMESLCNLTIFENFDESYAEIYRTPAIRLPAIRVPSRAVSQKLARTSQHLEMLSASFMVDAREFFLASQIQHSWTWDKLTSLALTSNVLTGDADPQHVNKMLQNAAATALRMPKLNKMELWNGRKGVAMLFRYQRAREDGQSATITIRGTSQLALGTAVVGAWDMVAYRHCHSNVVVQNSSIDPNEIRSHGDAICQLGLLTEVTRPVSPRQIINENSVSRSRPLPPSPLPSLASYRRMLAFFQSLDQQQQQ</sequence>
<dbReference type="InterPro" id="IPR046676">
    <property type="entry name" value="DUF6546"/>
</dbReference>
<name>A0A8H6CVM1_9HYPO</name>
<dbReference type="Proteomes" id="UP000562682">
    <property type="component" value="Unassembled WGS sequence"/>
</dbReference>
<evidence type="ECO:0000313" key="3">
    <source>
        <dbReference type="Proteomes" id="UP000562682"/>
    </source>
</evidence>
<evidence type="ECO:0000313" key="2">
    <source>
        <dbReference type="EMBL" id="KAF5693749.1"/>
    </source>
</evidence>
<dbReference type="AlphaFoldDB" id="A0A8H6CVM1"/>
<keyword evidence="3" id="KW-1185">Reference proteome</keyword>
<comment type="caution">
    <text evidence="2">The sequence shown here is derived from an EMBL/GenBank/DDBJ whole genome shotgun (WGS) entry which is preliminary data.</text>
</comment>
<organism evidence="2 3">
    <name type="scientific">Fusarium denticulatum</name>
    <dbReference type="NCBI Taxonomy" id="48507"/>
    <lineage>
        <taxon>Eukaryota</taxon>
        <taxon>Fungi</taxon>
        <taxon>Dikarya</taxon>
        <taxon>Ascomycota</taxon>
        <taxon>Pezizomycotina</taxon>
        <taxon>Sordariomycetes</taxon>
        <taxon>Hypocreomycetidae</taxon>
        <taxon>Hypocreales</taxon>
        <taxon>Nectriaceae</taxon>
        <taxon>Fusarium</taxon>
        <taxon>Fusarium fujikuroi species complex</taxon>
    </lineage>
</organism>
<reference evidence="2 3" key="1">
    <citation type="submission" date="2020-05" db="EMBL/GenBank/DDBJ databases">
        <title>Identification and distribution of gene clusters putatively required for synthesis of sphingolipid metabolism inhibitors in phylogenetically diverse species of the filamentous fungus Fusarium.</title>
        <authorList>
            <person name="Kim H.-S."/>
            <person name="Busman M."/>
            <person name="Brown D.W."/>
            <person name="Divon H."/>
            <person name="Uhlig S."/>
            <person name="Proctor R.H."/>
        </authorList>
    </citation>
    <scope>NUCLEOTIDE SEQUENCE [LARGE SCALE GENOMIC DNA]</scope>
    <source>
        <strain evidence="2 3">NRRL 25311</strain>
    </source>
</reference>
<evidence type="ECO:0000259" key="1">
    <source>
        <dbReference type="Pfam" id="PF20183"/>
    </source>
</evidence>
<dbReference type="EMBL" id="JAAOAK010000031">
    <property type="protein sequence ID" value="KAF5693749.1"/>
    <property type="molecule type" value="Genomic_DNA"/>
</dbReference>
<accession>A0A8H6CVM1</accession>
<dbReference type="Pfam" id="PF20183">
    <property type="entry name" value="DUF6546"/>
    <property type="match status" value="1"/>
</dbReference>
<proteinExistence type="predicted"/>